<accession>A0AA39LEH4</accession>
<reference evidence="1" key="1">
    <citation type="submission" date="2023-06" db="EMBL/GenBank/DDBJ databases">
        <title>Genomic analysis of the entomopathogenic nematode Steinernema hermaphroditum.</title>
        <authorList>
            <person name="Schwarz E.M."/>
            <person name="Heppert J.K."/>
            <person name="Baniya A."/>
            <person name="Schwartz H.T."/>
            <person name="Tan C.-H."/>
            <person name="Antoshechkin I."/>
            <person name="Sternberg P.W."/>
            <person name="Goodrich-Blair H."/>
            <person name="Dillman A.R."/>
        </authorList>
    </citation>
    <scope>NUCLEOTIDE SEQUENCE</scope>
    <source>
        <strain evidence="1">PS9179</strain>
        <tissue evidence="1">Whole animal</tissue>
    </source>
</reference>
<evidence type="ECO:0000313" key="1">
    <source>
        <dbReference type="EMBL" id="KAK0394308.1"/>
    </source>
</evidence>
<evidence type="ECO:0000313" key="2">
    <source>
        <dbReference type="Proteomes" id="UP001175271"/>
    </source>
</evidence>
<dbReference type="AlphaFoldDB" id="A0AA39LEH4"/>
<gene>
    <name evidence="1" type="ORF">QR680_000676</name>
</gene>
<sequence length="106" mass="11970">MRISTLAAIAALTGKPGGFVVRFHLPLSSTVHGNDQQNKERLLQKACIRNPRLPFCDTSPVETQPAEPEVDRRAEFLRQDERTLLTAERHQRPQQVRTITAKIKAT</sequence>
<protein>
    <submittedName>
        <fullName evidence="1">Uncharacterized protein</fullName>
    </submittedName>
</protein>
<dbReference type="EMBL" id="JAUCMV010000005">
    <property type="protein sequence ID" value="KAK0394308.1"/>
    <property type="molecule type" value="Genomic_DNA"/>
</dbReference>
<name>A0AA39LEH4_9BILA</name>
<keyword evidence="2" id="KW-1185">Reference proteome</keyword>
<comment type="caution">
    <text evidence="1">The sequence shown here is derived from an EMBL/GenBank/DDBJ whole genome shotgun (WGS) entry which is preliminary data.</text>
</comment>
<dbReference type="Proteomes" id="UP001175271">
    <property type="component" value="Unassembled WGS sequence"/>
</dbReference>
<organism evidence="1 2">
    <name type="scientific">Steinernema hermaphroditum</name>
    <dbReference type="NCBI Taxonomy" id="289476"/>
    <lineage>
        <taxon>Eukaryota</taxon>
        <taxon>Metazoa</taxon>
        <taxon>Ecdysozoa</taxon>
        <taxon>Nematoda</taxon>
        <taxon>Chromadorea</taxon>
        <taxon>Rhabditida</taxon>
        <taxon>Tylenchina</taxon>
        <taxon>Panagrolaimomorpha</taxon>
        <taxon>Strongyloidoidea</taxon>
        <taxon>Steinernematidae</taxon>
        <taxon>Steinernema</taxon>
    </lineage>
</organism>
<proteinExistence type="predicted"/>